<feature type="domain" description="RNA polymerase sigma-70" evidence="9">
    <location>
        <begin position="563"/>
        <end position="589"/>
    </location>
</feature>
<dbReference type="InterPro" id="IPR007627">
    <property type="entry name" value="RNA_pol_sigma70_r2"/>
</dbReference>
<dbReference type="InterPro" id="IPR013324">
    <property type="entry name" value="RNA_pol_sigma_r3/r4-like"/>
</dbReference>
<evidence type="ECO:0000256" key="4">
    <source>
        <dbReference type="ARBA" id="ARBA00023125"/>
    </source>
</evidence>
<dbReference type="Pfam" id="PF04546">
    <property type="entry name" value="Sigma70_ner"/>
    <property type="match status" value="1"/>
</dbReference>
<dbReference type="Pfam" id="PF04539">
    <property type="entry name" value="Sigma70_r3"/>
    <property type="match status" value="1"/>
</dbReference>
<dbReference type="FunFam" id="1.10.10.10:FF:000004">
    <property type="entry name" value="RNA polymerase sigma factor SigA"/>
    <property type="match status" value="1"/>
</dbReference>
<dbReference type="AlphaFoldDB" id="A0A0M4NIZ0"/>
<dbReference type="PROSITE" id="PS00716">
    <property type="entry name" value="SIGMA70_2"/>
    <property type="match status" value="1"/>
</dbReference>
<dbReference type="PROSITE" id="PS00715">
    <property type="entry name" value="SIGMA70_1"/>
    <property type="match status" value="1"/>
</dbReference>
<dbReference type="InterPro" id="IPR013325">
    <property type="entry name" value="RNA_pol_sigma_r2"/>
</dbReference>
<dbReference type="HAMAP" id="MF_00963">
    <property type="entry name" value="Sigma70_RpoD_SigA"/>
    <property type="match status" value="1"/>
</dbReference>
<keyword evidence="1 6" id="KW-0963">Cytoplasm</keyword>
<dbReference type="InterPro" id="IPR007127">
    <property type="entry name" value="RNA_pol_sigma_70_r1_1"/>
</dbReference>
<comment type="function">
    <text evidence="6">Sigma factors are initiation factors that promote the attachment of RNA polymerase to specific initiation sites and are then released. This sigma factor is the primary sigma factor during exponential growth.</text>
</comment>
<dbReference type="FunFam" id="1.10.601.10:FF:000001">
    <property type="entry name" value="RNA polymerase sigma factor SigA"/>
    <property type="match status" value="1"/>
</dbReference>
<dbReference type="InterPro" id="IPR012760">
    <property type="entry name" value="RNA_pol_sigma_RpoD_C"/>
</dbReference>
<dbReference type="InterPro" id="IPR009042">
    <property type="entry name" value="RNA_pol_sigma70_r1_2"/>
</dbReference>
<dbReference type="Pfam" id="PF04542">
    <property type="entry name" value="Sigma70_r2"/>
    <property type="match status" value="1"/>
</dbReference>
<dbReference type="OrthoDB" id="9809557at2"/>
<evidence type="ECO:0000313" key="11">
    <source>
        <dbReference type="Proteomes" id="UP000058020"/>
    </source>
</evidence>
<dbReference type="NCBIfam" id="NF004208">
    <property type="entry name" value="PRK05658.1"/>
    <property type="match status" value="1"/>
</dbReference>
<dbReference type="InterPro" id="IPR050239">
    <property type="entry name" value="Sigma-70_RNA_pol_init_factors"/>
</dbReference>
<dbReference type="CDD" id="cd06171">
    <property type="entry name" value="Sigma70_r4"/>
    <property type="match status" value="1"/>
</dbReference>
<evidence type="ECO:0000313" key="10">
    <source>
        <dbReference type="EMBL" id="ALE52576.1"/>
    </source>
</evidence>
<dbReference type="Gene3D" id="1.10.10.10">
    <property type="entry name" value="Winged helix-like DNA-binding domain superfamily/Winged helix DNA-binding domain"/>
    <property type="match status" value="2"/>
</dbReference>
<evidence type="ECO:0000256" key="2">
    <source>
        <dbReference type="ARBA" id="ARBA00023015"/>
    </source>
</evidence>
<feature type="short sequence motif" description="Interaction with polymerase core subunit RpoC" evidence="6">
    <location>
        <begin position="394"/>
        <end position="397"/>
    </location>
</feature>
<accession>A0A0M4NIZ0</accession>
<reference evidence="10 11" key="1">
    <citation type="journal article" date="2015" name="Genome Announc.">
        <title>Genome Sequence of 'Candidatus Thioglobus autotrophica' Strain EF1, a Chemoautotroph from the SUP05 Clade of Marine Gammaproteobacteria.</title>
        <authorList>
            <person name="Shah V."/>
            <person name="Morris R.M."/>
        </authorList>
    </citation>
    <scope>NUCLEOTIDE SEQUENCE [LARGE SCALE GENOMIC DNA]</scope>
    <source>
        <strain evidence="10 11">EF1</strain>
    </source>
</reference>
<comment type="similarity">
    <text evidence="6">Belongs to the sigma-70 factor family. RpoD/SigA subfamily.</text>
</comment>
<dbReference type="GO" id="GO:0006352">
    <property type="term" value="P:DNA-templated transcription initiation"/>
    <property type="evidence" value="ECO:0007669"/>
    <property type="project" value="UniProtKB-UniRule"/>
</dbReference>
<dbReference type="PATRIC" id="fig|1705394.5.peg.947"/>
<evidence type="ECO:0000256" key="1">
    <source>
        <dbReference type="ARBA" id="ARBA00022490"/>
    </source>
</evidence>
<name>A0A0M4NIZ0_9GAMM</name>
<evidence type="ECO:0000256" key="6">
    <source>
        <dbReference type="HAMAP-Rule" id="MF_00963"/>
    </source>
</evidence>
<dbReference type="InterPro" id="IPR014284">
    <property type="entry name" value="RNA_pol_sigma-70_dom"/>
</dbReference>
<dbReference type="InterPro" id="IPR007630">
    <property type="entry name" value="RNA_pol_sigma70_r4"/>
</dbReference>
<proteinExistence type="inferred from homology"/>
<dbReference type="RefSeq" id="WP_053951531.1">
    <property type="nucleotide sequence ID" value="NZ_CP010552.1"/>
</dbReference>
<dbReference type="STRING" id="1705394.SP60_04730"/>
<dbReference type="InterPro" id="IPR007631">
    <property type="entry name" value="RNA_pol_sigma_70_non-ess"/>
</dbReference>
<feature type="domain" description="RNA polymerase sigma-70" evidence="8">
    <location>
        <begin position="394"/>
        <end position="407"/>
    </location>
</feature>
<feature type="DNA-binding region" description="H-T-H motif" evidence="6">
    <location>
        <begin position="564"/>
        <end position="583"/>
    </location>
</feature>
<dbReference type="PRINTS" id="PR00046">
    <property type="entry name" value="SIGMA70FCT"/>
</dbReference>
<dbReference type="GO" id="GO:0003677">
    <property type="term" value="F:DNA binding"/>
    <property type="evidence" value="ECO:0007669"/>
    <property type="project" value="UniProtKB-UniRule"/>
</dbReference>
<keyword evidence="11" id="KW-1185">Reference proteome</keyword>
<dbReference type="Pfam" id="PF04545">
    <property type="entry name" value="Sigma70_r4"/>
    <property type="match status" value="1"/>
</dbReference>
<dbReference type="Gene3D" id="1.10.220.120">
    <property type="entry name" value="Sigma-70 factor, region 1.1"/>
    <property type="match status" value="1"/>
</dbReference>
<dbReference type="PANTHER" id="PTHR30603">
    <property type="entry name" value="RNA POLYMERASE SIGMA FACTOR RPO"/>
    <property type="match status" value="1"/>
</dbReference>
<dbReference type="GO" id="GO:0016987">
    <property type="term" value="F:sigma factor activity"/>
    <property type="evidence" value="ECO:0007669"/>
    <property type="project" value="UniProtKB-UniRule"/>
</dbReference>
<feature type="region of interest" description="Sigma-70 factor domain-3" evidence="6">
    <location>
        <begin position="449"/>
        <end position="525"/>
    </location>
</feature>
<protein>
    <recommendedName>
        <fullName evidence="6">RNA polymerase sigma factor RpoD</fullName>
    </recommendedName>
    <alternativeName>
        <fullName evidence="6">Sigma-70</fullName>
    </alternativeName>
</protein>
<organism evidence="10 11">
    <name type="scientific">Candidatus Thioglobus autotrophicus</name>
    <dbReference type="NCBI Taxonomy" id="1705394"/>
    <lineage>
        <taxon>Bacteria</taxon>
        <taxon>Pseudomonadati</taxon>
        <taxon>Pseudomonadota</taxon>
        <taxon>Gammaproteobacteria</taxon>
        <taxon>Candidatus Pseudothioglobaceae</taxon>
        <taxon>Candidatus Thioglobus</taxon>
    </lineage>
</organism>
<dbReference type="InterPro" id="IPR028630">
    <property type="entry name" value="Sigma70_RpoD"/>
</dbReference>
<dbReference type="FunFam" id="1.10.10.10:FF:000002">
    <property type="entry name" value="RNA polymerase sigma factor SigA"/>
    <property type="match status" value="1"/>
</dbReference>
<dbReference type="InterPro" id="IPR007624">
    <property type="entry name" value="RNA_pol_sigma70_r3"/>
</dbReference>
<evidence type="ECO:0000256" key="5">
    <source>
        <dbReference type="ARBA" id="ARBA00023163"/>
    </source>
</evidence>
<keyword evidence="3 6" id="KW-0731">Sigma factor</keyword>
<dbReference type="SUPFAM" id="SSF88946">
    <property type="entry name" value="Sigma2 domain of RNA polymerase sigma factors"/>
    <property type="match status" value="1"/>
</dbReference>
<keyword evidence="2 6" id="KW-0805">Transcription regulation</keyword>
<comment type="subunit">
    <text evidence="6">Interacts transiently with the RNA polymerase catalytic core.</text>
</comment>
<comment type="subcellular location">
    <subcellularLocation>
        <location evidence="6">Cytoplasm</location>
    </subcellularLocation>
</comment>
<dbReference type="GO" id="GO:0005737">
    <property type="term" value="C:cytoplasm"/>
    <property type="evidence" value="ECO:0007669"/>
    <property type="project" value="UniProtKB-SubCell"/>
</dbReference>
<evidence type="ECO:0000256" key="3">
    <source>
        <dbReference type="ARBA" id="ARBA00023082"/>
    </source>
</evidence>
<dbReference type="Pfam" id="PF03979">
    <property type="entry name" value="Sigma70_r1_1"/>
    <property type="match status" value="1"/>
</dbReference>
<dbReference type="Pfam" id="PF00140">
    <property type="entry name" value="Sigma70_r1_2"/>
    <property type="match status" value="1"/>
</dbReference>
<dbReference type="NCBIfam" id="TIGR02393">
    <property type="entry name" value="RpoD_Cterm"/>
    <property type="match status" value="1"/>
</dbReference>
<dbReference type="InterPro" id="IPR042189">
    <property type="entry name" value="RNA_pol_sigma_70_r1_1_sf"/>
</dbReference>
<keyword evidence="5 6" id="KW-0804">Transcription</keyword>
<feature type="region of interest" description="Sigma-70 factor domain-2" evidence="6">
    <location>
        <begin position="370"/>
        <end position="440"/>
    </location>
</feature>
<dbReference type="SUPFAM" id="SSF88659">
    <property type="entry name" value="Sigma3 and sigma4 domains of RNA polymerase sigma factors"/>
    <property type="match status" value="2"/>
</dbReference>
<dbReference type="Proteomes" id="UP000058020">
    <property type="component" value="Chromosome"/>
</dbReference>
<feature type="coiled-coil region" evidence="7">
    <location>
        <begin position="321"/>
        <end position="355"/>
    </location>
</feature>
<dbReference type="NCBIfam" id="TIGR02937">
    <property type="entry name" value="sigma70-ECF"/>
    <property type="match status" value="1"/>
</dbReference>
<dbReference type="Gene3D" id="1.10.601.10">
    <property type="entry name" value="RNA Polymerase Primary Sigma Factor"/>
    <property type="match status" value="1"/>
</dbReference>
<dbReference type="KEGG" id="tho:SP60_04730"/>
<evidence type="ECO:0000256" key="7">
    <source>
        <dbReference type="SAM" id="Coils"/>
    </source>
</evidence>
<feature type="region of interest" description="Sigma-70 factor domain-4" evidence="6">
    <location>
        <begin position="538"/>
        <end position="591"/>
    </location>
</feature>
<keyword evidence="4 6" id="KW-0238">DNA-binding</keyword>
<gene>
    <name evidence="6" type="primary">rpoD</name>
    <name evidence="10" type="ORF">SP60_04730</name>
</gene>
<evidence type="ECO:0000259" key="9">
    <source>
        <dbReference type="PROSITE" id="PS00716"/>
    </source>
</evidence>
<dbReference type="InterPro" id="IPR036388">
    <property type="entry name" value="WH-like_DNA-bd_sf"/>
</dbReference>
<keyword evidence="7" id="KW-0175">Coiled coil</keyword>
<dbReference type="EMBL" id="CP010552">
    <property type="protein sequence ID" value="ALE52576.1"/>
    <property type="molecule type" value="Genomic_DNA"/>
</dbReference>
<sequence length="604" mass="68991">MKSTTKAHKQALQKLITVGKEKGYLTYSEINDILPEDLLTQEQVEPIVTILEELDITVSDSVPDADTLVVESGAKAQSTSAEAAVAALAALDSEFGRTTDPVRMYMREMGVVDLLDQEDEIRIAKEIEAGVFEIMQAITLYPSITDYFFKAHKRLEEGKCKMTDVIIGYQGDAADFEAKKAAFDAGEFDDDEEYEDMEEMEYTGPDEDKIYTRFETVLSCSQGYQELNEKHGFRHKKTVAAREQLSKGLSDLRLAPKLVSTMMEVICDRVAQIKKQEKVIQNACLYAGMERAQFFEIFAGNETNYDWLKNAKLDEKLASALDSVKDEIFYAQKNLHEYEEEMQLTVAELKALNKLYRKGDRRAKKAKSQMIEANLRLVISIAKKYANRGLQFLDLIQEGNVGLMKAVDKFEYRRGYKFSTYATWWIRQAITRSIADQARTIRIPVHMIETINKLNRVRRQLLQKFGREASPEELAVEMELPEYKIIKILKIAKEPLSMETPVGDDEDSNIGDFIEDTNLSSPVEITTKESLRETTGDLLANLSPREAKVLKMRFGIDMNTDHTLEEVGRQFDVTRERIRQIEAKALRKLRHPSRAHKLQSFLDS</sequence>
<dbReference type="InterPro" id="IPR000943">
    <property type="entry name" value="RNA_pol_sigma70"/>
</dbReference>
<dbReference type="PANTHER" id="PTHR30603:SF60">
    <property type="entry name" value="RNA POLYMERASE SIGMA FACTOR RPOD"/>
    <property type="match status" value="1"/>
</dbReference>
<evidence type="ECO:0000259" key="8">
    <source>
        <dbReference type="PROSITE" id="PS00715"/>
    </source>
</evidence>